<dbReference type="GO" id="GO:0061504">
    <property type="term" value="P:cyclic threonylcarbamoyladenosine biosynthetic process"/>
    <property type="evidence" value="ECO:0007669"/>
    <property type="project" value="TreeGrafter"/>
</dbReference>
<keyword evidence="4" id="KW-1185">Reference proteome</keyword>
<dbReference type="Gene3D" id="3.40.50.720">
    <property type="entry name" value="NAD(P)-binding Rossmann-like Domain"/>
    <property type="match status" value="1"/>
</dbReference>
<evidence type="ECO:0000259" key="2">
    <source>
        <dbReference type="Pfam" id="PF00899"/>
    </source>
</evidence>
<dbReference type="AlphaFoldDB" id="A0AB34J264"/>
<dbReference type="GO" id="GO:0008641">
    <property type="term" value="F:ubiquitin-like modifier activating enzyme activity"/>
    <property type="evidence" value="ECO:0007669"/>
    <property type="project" value="InterPro"/>
</dbReference>
<dbReference type="InterPro" id="IPR035985">
    <property type="entry name" value="Ubiquitin-activating_enz"/>
</dbReference>
<gene>
    <name evidence="3" type="ORF">AB1Y20_006571</name>
</gene>
<dbReference type="Pfam" id="PF00899">
    <property type="entry name" value="ThiF"/>
    <property type="match status" value="1"/>
</dbReference>
<proteinExistence type="predicted"/>
<organism evidence="3 4">
    <name type="scientific">Prymnesium parvum</name>
    <name type="common">Toxic golden alga</name>
    <dbReference type="NCBI Taxonomy" id="97485"/>
    <lineage>
        <taxon>Eukaryota</taxon>
        <taxon>Haptista</taxon>
        <taxon>Haptophyta</taxon>
        <taxon>Prymnesiophyceae</taxon>
        <taxon>Prymnesiales</taxon>
        <taxon>Prymnesiaceae</taxon>
        <taxon>Prymnesium</taxon>
    </lineage>
</organism>
<dbReference type="GO" id="GO:0061503">
    <property type="term" value="F:tRNA threonylcarbamoyladenosine dehydratase"/>
    <property type="evidence" value="ECO:0007669"/>
    <property type="project" value="TreeGrafter"/>
</dbReference>
<keyword evidence="1" id="KW-0472">Membrane</keyword>
<name>A0AB34J264_PRYPA</name>
<dbReference type="PANTHER" id="PTHR43267:SF2">
    <property type="entry name" value="TRNA THREONYLCARBAMOYLADENOSINE DEHYDRATASE 1-RELATED"/>
    <property type="match status" value="1"/>
</dbReference>
<sequence>MARVGVWQSSGAVILLGLVAATFVSLRRRKRRPPDESAARHARTAAIHQLLPFVRLQDAAECRAEEAHDEEEVLLEQLSRNRAFLGDLGQDCVESAFVVVLGVGGAGSHAAQLLGRTGVGRLRLVDFGRVVQSSLQTHAVATWADIGALKVEVTRRALQQVVPRARVEAMAVRVDERSVEACLAPDADCVLLCLPEVETLAVALAACLRLRIPAIPILPSPAASLGAAGSVARQRVSLLHDVCSSIEARQLVARLRVLLHAQQEVSTPTAYPEPLPAAAQTVIHSAMADAAADLGAAGDSCRTEDGASHALRGPVLAGLAHTAASACLSLLAGYPLLPTPGIVSRNGREDLYRALQRRERDVFGSTGPLAVWPEDLEFLMSDVWGRRCALTGAFAGGEKPLVFTRWDRNATATTGNLVLLTKAAAEEHDQTTELNQLYGDARAAAIRHALRDAHSVSQRWR</sequence>
<comment type="caution">
    <text evidence="3">The sequence shown here is derived from an EMBL/GenBank/DDBJ whole genome shotgun (WGS) entry which is preliminary data.</text>
</comment>
<feature type="transmembrane region" description="Helical" evidence="1">
    <location>
        <begin position="6"/>
        <end position="26"/>
    </location>
</feature>
<keyword evidence="1" id="KW-1133">Transmembrane helix</keyword>
<evidence type="ECO:0000313" key="3">
    <source>
        <dbReference type="EMBL" id="KAL1510247.1"/>
    </source>
</evidence>
<dbReference type="SUPFAM" id="SSF69572">
    <property type="entry name" value="Activating enzymes of the ubiquitin-like proteins"/>
    <property type="match status" value="1"/>
</dbReference>
<accession>A0AB34J264</accession>
<dbReference type="InterPro" id="IPR045886">
    <property type="entry name" value="ThiF/MoeB/HesA"/>
</dbReference>
<feature type="domain" description="THIF-type NAD/FAD binding fold" evidence="2">
    <location>
        <begin position="79"/>
        <end position="215"/>
    </location>
</feature>
<dbReference type="InterPro" id="IPR000594">
    <property type="entry name" value="ThiF_NAD_FAD-bd"/>
</dbReference>
<reference evidence="3 4" key="1">
    <citation type="journal article" date="2024" name="Science">
        <title>Giant polyketide synthase enzymes in the biosynthesis of giant marine polyether toxins.</title>
        <authorList>
            <person name="Fallon T.R."/>
            <person name="Shende V.V."/>
            <person name="Wierzbicki I.H."/>
            <person name="Pendleton A.L."/>
            <person name="Watervoot N.F."/>
            <person name="Auber R.P."/>
            <person name="Gonzalez D.J."/>
            <person name="Wisecaver J.H."/>
            <person name="Moore B.S."/>
        </authorList>
    </citation>
    <scope>NUCLEOTIDE SEQUENCE [LARGE SCALE GENOMIC DNA]</scope>
    <source>
        <strain evidence="3 4">12B1</strain>
    </source>
</reference>
<dbReference type="EMBL" id="JBGBPQ010000015">
    <property type="protein sequence ID" value="KAL1510247.1"/>
    <property type="molecule type" value="Genomic_DNA"/>
</dbReference>
<dbReference type="PANTHER" id="PTHR43267">
    <property type="entry name" value="TRNA THREONYLCARBAMOYLADENOSINE DEHYDRATASE"/>
    <property type="match status" value="1"/>
</dbReference>
<protein>
    <recommendedName>
        <fullName evidence="2">THIF-type NAD/FAD binding fold domain-containing protein</fullName>
    </recommendedName>
</protein>
<evidence type="ECO:0000313" key="4">
    <source>
        <dbReference type="Proteomes" id="UP001515480"/>
    </source>
</evidence>
<keyword evidence="1" id="KW-0812">Transmembrane</keyword>
<evidence type="ECO:0000256" key="1">
    <source>
        <dbReference type="SAM" id="Phobius"/>
    </source>
</evidence>
<dbReference type="Proteomes" id="UP001515480">
    <property type="component" value="Unassembled WGS sequence"/>
</dbReference>